<proteinExistence type="predicted"/>
<gene>
    <name evidence="1" type="ordered locus">NP_2360A</name>
</gene>
<organism evidence="1 2">
    <name type="scientific">Natronomonas pharaonis (strain ATCC 35678 / DSM 2160 / CIP 103997 / JCM 8858 / NBRC 14720 / NCIMB 2260 / Gabara)</name>
    <name type="common">Halobacterium pharaonis</name>
    <dbReference type="NCBI Taxonomy" id="348780"/>
    <lineage>
        <taxon>Archaea</taxon>
        <taxon>Methanobacteriati</taxon>
        <taxon>Methanobacteriota</taxon>
        <taxon>Stenosarchaea group</taxon>
        <taxon>Halobacteria</taxon>
        <taxon>Halobacteriales</taxon>
        <taxon>Natronomonadaceae</taxon>
        <taxon>Natronomonas</taxon>
    </lineage>
</organism>
<sequence>MTSTTLYLFQKDPASTPEIARREVLWLLKDQADSGWGLTLAGVEEHPPTLQGAAGFLGHNDISEAHANDVEVAIDDFRGEEPCYLAPFNDDIDAEYLASRLADTSRVAKIPSMNDPDNVRPVSNTNGFWETSQLPDFFDGAERASGASFNIAHPYQAGPVLDVSDMSEYTVDSSGFNHTPISDGPLFTVLVHFGEDVDATLDQLITENILNRVPPGSSRISPRHHCEADPDYAMDEVQVQGELDIQTSATCGGSILARVSEQSTTDAEINKIVARLDKWGFSIAGEYVSGSERFILFKMHPRHSDLDDIGPGFDPSHERRKLNHSEWARETLPGYRQGVAGDRQTVIDEFDGWRVLVEKPGRKDAEDFIGLIEGPEGEQLEFDIDQAPFEEIFSEVKRNALCESSGREFMQALYRLYRAEDRGTDLRDAIVELADDLPPHSNPDELRYSNRRAFLWLLALVFIVEDVNYRFNFHPIERGGPQYRKQGRDQPMNAILKVLAEINKTEEELAEQSRSGELPERLDRYDVPDHLQDWFDEHIEQCGGGAEDSPHSELSDFGS</sequence>
<protein>
    <submittedName>
        <fullName evidence="1">Uncharacterized protein</fullName>
    </submittedName>
</protein>
<dbReference type="KEGG" id="nph:NP_2360A"/>
<dbReference type="GeneID" id="3701421"/>
<dbReference type="EMBL" id="CR936257">
    <property type="protein sequence ID" value="CAI49271.1"/>
    <property type="molecule type" value="Genomic_DNA"/>
</dbReference>
<accession>A0A1U7EW46</accession>
<dbReference type="AlphaFoldDB" id="A0A1U7EW46"/>
<dbReference type="OrthoDB" id="384059at2157"/>
<evidence type="ECO:0000313" key="2">
    <source>
        <dbReference type="Proteomes" id="UP000002698"/>
    </source>
</evidence>
<dbReference type="Proteomes" id="UP000002698">
    <property type="component" value="Chromosome"/>
</dbReference>
<dbReference type="EnsemblBacteria" id="CAI49271">
    <property type="protein sequence ID" value="CAI49271"/>
    <property type="gene ID" value="NP_2360A"/>
</dbReference>
<reference evidence="1 2" key="1">
    <citation type="journal article" date="2005" name="Genome Res.">
        <title>Living with two extremes: conclusions from the genome sequence of Natronomonas pharaonis.</title>
        <authorList>
            <person name="Falb M."/>
            <person name="Pfeiffer F."/>
            <person name="Palm P."/>
            <person name="Rodewald K."/>
            <person name="Hickmann V."/>
            <person name="Tittor J."/>
            <person name="Oesterhelt D."/>
        </authorList>
    </citation>
    <scope>NUCLEOTIDE SEQUENCE [LARGE SCALE GENOMIC DNA]</scope>
    <source>
        <strain evidence="2">ATCC 35678 / DSM 2160 / CIP 103997 / JCM 8858 / NBRC 14720 / NCIMB 2260 / Gabara</strain>
    </source>
</reference>
<dbReference type="HOGENOM" id="CLU_487160_0_0_2"/>
<name>A0A1U7EW46_NATPD</name>
<keyword evidence="2" id="KW-1185">Reference proteome</keyword>
<evidence type="ECO:0000313" key="1">
    <source>
        <dbReference type="EMBL" id="CAI49271.1"/>
    </source>
</evidence>
<dbReference type="STRING" id="348780.NP_2360A"/>
<dbReference type="RefSeq" id="WP_011322897.1">
    <property type="nucleotide sequence ID" value="NC_007426.1"/>
</dbReference>